<comment type="caution">
    <text evidence="1">The sequence shown here is derived from an EMBL/GenBank/DDBJ whole genome shotgun (WGS) entry which is preliminary data.</text>
</comment>
<proteinExistence type="predicted"/>
<dbReference type="EMBL" id="JAUSQX010000001">
    <property type="protein sequence ID" value="MDP9806923.1"/>
    <property type="molecule type" value="Genomic_DNA"/>
</dbReference>
<gene>
    <name evidence="1" type="ORF">J2S70_001505</name>
</gene>
<evidence type="ECO:0000313" key="1">
    <source>
        <dbReference type="EMBL" id="MDP9806923.1"/>
    </source>
</evidence>
<accession>A0ABT9NIR6</accession>
<keyword evidence="2" id="KW-1185">Reference proteome</keyword>
<organism evidence="1 2">
    <name type="scientific">Trueperella bonasi</name>
    <dbReference type="NCBI Taxonomy" id="312286"/>
    <lineage>
        <taxon>Bacteria</taxon>
        <taxon>Bacillati</taxon>
        <taxon>Actinomycetota</taxon>
        <taxon>Actinomycetes</taxon>
        <taxon>Actinomycetales</taxon>
        <taxon>Actinomycetaceae</taxon>
        <taxon>Trueperella</taxon>
    </lineage>
</organism>
<dbReference type="RefSeq" id="WP_307683107.1">
    <property type="nucleotide sequence ID" value="NZ_JAUSQX010000001.1"/>
</dbReference>
<reference evidence="1 2" key="1">
    <citation type="submission" date="2023-07" db="EMBL/GenBank/DDBJ databases">
        <title>Sequencing the genomes of 1000 actinobacteria strains.</title>
        <authorList>
            <person name="Klenk H.-P."/>
        </authorList>
    </citation>
    <scope>NUCLEOTIDE SEQUENCE [LARGE SCALE GENOMIC DNA]</scope>
    <source>
        <strain evidence="1 2">DSM 17163</strain>
    </source>
</reference>
<dbReference type="Proteomes" id="UP001243212">
    <property type="component" value="Unassembled WGS sequence"/>
</dbReference>
<name>A0ABT9NIR6_9ACTO</name>
<sequence>MFSSIVLILAAGAGIAGAVHLVRANESIVEQGRKWLADSIDAWRANELDGTQFDVHVEEVELGDLFTQFEHDDADPYYSSEGIEEHLVEVTGSNLPKKIVDSVELTTLRAIDAAKAVKAKRAARGA</sequence>
<protein>
    <submittedName>
        <fullName evidence="1">Uncharacterized protein</fullName>
    </submittedName>
</protein>
<evidence type="ECO:0000313" key="2">
    <source>
        <dbReference type="Proteomes" id="UP001243212"/>
    </source>
</evidence>